<feature type="region of interest" description="Disordered" evidence="6">
    <location>
        <begin position="202"/>
        <end position="225"/>
    </location>
</feature>
<dbReference type="InterPro" id="IPR016635">
    <property type="entry name" value="AP_complex_ssu"/>
</dbReference>
<sequence length="806" mass="89802">MLQACTQEAGGGGGSGDEGGDGTEDEGREEEKEAEAREDDKPKNSRSNNYSLAWQPYPDACGRQVERSRRAPALAVRPPRPARANPPSPSPVLQCGGGLSCPWVTVAMRKLPPALPAPPRSSNMPSFALLSSDVVDRIFVHLPDFNTLAAFLRSSKCTYAVFQDRPKSIVRAVSYNVLAIPELYPAALRLARRAVADYDRDDECRYDPEPGPDEAQTVHQPLSRSDAHELQLRARIVADLEDLFSWRHKDRTASTSRLTYAESLAFRRAMYRFWLLCDCRDPPEDIDFDEIDDAQATRADFIGSFPFSQMLELARVADFVADTLDWARGAEAVVYGKMPMENVNFFRDISSVGPQQAWEAYRTMSLYQPDAVEIGFFWSAYALALERRGVSEDERPEKHLKAIVTSITGEQDTYWPLLRPYINATTLYFLLPGSLTRNSNEKSLLYTYMSERSQGAFDHGALVREILRVADPDAQGADVWAEDEWYCMSCLRALLARRVMLWWHSKKQERGLANAENCWQVPLHRWRLCVLTGFAMDSISALRPLVATMAKGSDPTCRRSLQSRPKKTPTAFFPTATAPIDLVGANAALDTARPQPPTSRVAKRNQPSPIDMIHAVLIFNTSGVARLTKFYSPLHRSAQALVQRIFALIATRPSGLCNFLDAPELEGFLTPPAGSAERPRVVYRSYATLFFVFVVDSAESELGILDLIQVFVESLDRTFENVCELDLVFHFDEVHHILSEVIQGGLVLETNVEEIDRRVQESAKARKESFASANPLSLGGGVVGSRGTGLHTLGWLTERLTGGTRG</sequence>
<dbReference type="RefSeq" id="XP_012180910.1">
    <property type="nucleotide sequence ID" value="XM_012325520.1"/>
</dbReference>
<feature type="domain" description="AP complex mu/sigma subunit" evidence="7">
    <location>
        <begin position="612"/>
        <end position="762"/>
    </location>
</feature>
<dbReference type="InterPro" id="IPR011012">
    <property type="entry name" value="Longin-like_dom_sf"/>
</dbReference>
<gene>
    <name evidence="8" type="ORF">FIBRA_03688</name>
</gene>
<keyword evidence="4" id="KW-0653">Protein transport</keyword>
<accession>J4HW46</accession>
<evidence type="ECO:0000256" key="1">
    <source>
        <dbReference type="ARBA" id="ARBA00004308"/>
    </source>
</evidence>
<feature type="compositionally biased region" description="Basic and acidic residues" evidence="6">
    <location>
        <begin position="29"/>
        <end position="43"/>
    </location>
</feature>
<dbReference type="InParanoid" id="J4HW46"/>
<feature type="region of interest" description="Disordered" evidence="6">
    <location>
        <begin position="1"/>
        <end position="91"/>
    </location>
</feature>
<feature type="compositionally biased region" description="Pro residues" evidence="6">
    <location>
        <begin position="78"/>
        <end position="90"/>
    </location>
</feature>
<keyword evidence="9" id="KW-1185">Reference proteome</keyword>
<evidence type="ECO:0000256" key="2">
    <source>
        <dbReference type="ARBA" id="ARBA00006972"/>
    </source>
</evidence>
<dbReference type="HOGENOM" id="CLU_349504_0_0_1"/>
<organism evidence="8 9">
    <name type="scientific">Fibroporia radiculosa</name>
    <dbReference type="NCBI Taxonomy" id="599839"/>
    <lineage>
        <taxon>Eukaryota</taxon>
        <taxon>Fungi</taxon>
        <taxon>Dikarya</taxon>
        <taxon>Basidiomycota</taxon>
        <taxon>Agaricomycotina</taxon>
        <taxon>Agaricomycetes</taxon>
        <taxon>Polyporales</taxon>
        <taxon>Fibroporiaceae</taxon>
        <taxon>Fibroporia</taxon>
    </lineage>
</organism>
<keyword evidence="3" id="KW-0813">Transport</keyword>
<proteinExistence type="inferred from homology"/>
<evidence type="ECO:0000256" key="3">
    <source>
        <dbReference type="ARBA" id="ARBA00022448"/>
    </source>
</evidence>
<evidence type="ECO:0000259" key="7">
    <source>
        <dbReference type="Pfam" id="PF01217"/>
    </source>
</evidence>
<dbReference type="GeneID" id="24096538"/>
<evidence type="ECO:0000256" key="5">
    <source>
        <dbReference type="ARBA" id="ARBA00023136"/>
    </source>
</evidence>
<protein>
    <recommendedName>
        <fullName evidence="7">AP complex mu/sigma subunit domain-containing protein</fullName>
    </recommendedName>
</protein>
<feature type="compositionally biased region" description="Acidic residues" evidence="6">
    <location>
        <begin position="18"/>
        <end position="28"/>
    </location>
</feature>
<dbReference type="Pfam" id="PF01217">
    <property type="entry name" value="Clat_adaptor_s"/>
    <property type="match status" value="1"/>
</dbReference>
<dbReference type="STRING" id="599839.J4HW46"/>
<keyword evidence="5" id="KW-0472">Membrane</keyword>
<evidence type="ECO:0000313" key="8">
    <source>
        <dbReference type="EMBL" id="CCM01627.1"/>
    </source>
</evidence>
<comment type="subcellular location">
    <subcellularLocation>
        <location evidence="1">Endomembrane system</location>
    </subcellularLocation>
</comment>
<dbReference type="SUPFAM" id="SSF64356">
    <property type="entry name" value="SNARE-like"/>
    <property type="match status" value="1"/>
</dbReference>
<dbReference type="EMBL" id="HE797042">
    <property type="protein sequence ID" value="CCM01627.1"/>
    <property type="molecule type" value="Genomic_DNA"/>
</dbReference>
<dbReference type="GO" id="GO:0012505">
    <property type="term" value="C:endomembrane system"/>
    <property type="evidence" value="ECO:0007669"/>
    <property type="project" value="UniProtKB-SubCell"/>
</dbReference>
<dbReference type="InterPro" id="IPR022775">
    <property type="entry name" value="AP_mu_sigma_su"/>
</dbReference>
<dbReference type="OrthoDB" id="10261046at2759"/>
<evidence type="ECO:0000256" key="4">
    <source>
        <dbReference type="ARBA" id="ARBA00022927"/>
    </source>
</evidence>
<dbReference type="Gene3D" id="3.30.450.60">
    <property type="match status" value="1"/>
</dbReference>
<dbReference type="AlphaFoldDB" id="J4HW46"/>
<name>J4HW46_9APHY</name>
<comment type="similarity">
    <text evidence="2">Belongs to the adaptor complexes small subunit family.</text>
</comment>
<dbReference type="PANTHER" id="PTHR11753">
    <property type="entry name" value="ADAPTOR COMPLEXES SMALL SUBUNIT FAMILY"/>
    <property type="match status" value="1"/>
</dbReference>
<evidence type="ECO:0000313" key="9">
    <source>
        <dbReference type="Proteomes" id="UP000006352"/>
    </source>
</evidence>
<reference evidence="8 9" key="1">
    <citation type="journal article" date="2012" name="Appl. Environ. Microbiol.">
        <title>Short-read sequencing for genomic analysis of the brown rot fungus Fibroporia radiculosa.</title>
        <authorList>
            <person name="Tang J.D."/>
            <person name="Perkins A.D."/>
            <person name="Sonstegard T.S."/>
            <person name="Schroeder S.G."/>
            <person name="Burgess S.C."/>
            <person name="Diehl S.V."/>
        </authorList>
    </citation>
    <scope>NUCLEOTIDE SEQUENCE [LARGE SCALE GENOMIC DNA]</scope>
    <source>
        <strain evidence="8 9">TFFH 294</strain>
    </source>
</reference>
<dbReference type="GO" id="GO:0015031">
    <property type="term" value="P:protein transport"/>
    <property type="evidence" value="ECO:0007669"/>
    <property type="project" value="UniProtKB-KW"/>
</dbReference>
<evidence type="ECO:0000256" key="6">
    <source>
        <dbReference type="SAM" id="MobiDB-lite"/>
    </source>
</evidence>
<dbReference type="Proteomes" id="UP000006352">
    <property type="component" value="Unassembled WGS sequence"/>
</dbReference>